<feature type="compositionally biased region" description="Pro residues" evidence="1">
    <location>
        <begin position="68"/>
        <end position="84"/>
    </location>
</feature>
<feature type="region of interest" description="Disordered" evidence="1">
    <location>
        <begin position="24"/>
        <end position="183"/>
    </location>
</feature>
<evidence type="ECO:0000256" key="1">
    <source>
        <dbReference type="SAM" id="MobiDB-lite"/>
    </source>
</evidence>
<reference evidence="2 3" key="1">
    <citation type="journal article" date="2020" name="Nature">
        <title>Six reference-quality genomes reveal evolution of bat adaptations.</title>
        <authorList>
            <person name="Jebb D."/>
            <person name="Huang Z."/>
            <person name="Pippel M."/>
            <person name="Hughes G.M."/>
            <person name="Lavrichenko K."/>
            <person name="Devanna P."/>
            <person name="Winkler S."/>
            <person name="Jermiin L.S."/>
            <person name="Skirmuntt E.C."/>
            <person name="Katzourakis A."/>
            <person name="Burkitt-Gray L."/>
            <person name="Ray D.A."/>
            <person name="Sullivan K.A.M."/>
            <person name="Roscito J.G."/>
            <person name="Kirilenko B.M."/>
            <person name="Davalos L.M."/>
            <person name="Corthals A.P."/>
            <person name="Power M.L."/>
            <person name="Jones G."/>
            <person name="Ransome R.D."/>
            <person name="Dechmann D.K.N."/>
            <person name="Locatelli A.G."/>
            <person name="Puechmaille S.J."/>
            <person name="Fedrigo O."/>
            <person name="Jarvis E.D."/>
            <person name="Hiller M."/>
            <person name="Vernes S.C."/>
            <person name="Myers E.W."/>
            <person name="Teeling E.C."/>
        </authorList>
    </citation>
    <scope>NUCLEOTIDE SEQUENCE [LARGE SCALE GENOMIC DNA]</scope>
    <source>
        <strain evidence="2">MRouAeg1</strain>
        <tissue evidence="2">Muscle</tissue>
    </source>
</reference>
<feature type="compositionally biased region" description="Pro residues" evidence="1">
    <location>
        <begin position="101"/>
        <end position="114"/>
    </location>
</feature>
<dbReference type="AlphaFoldDB" id="A0A7J8G549"/>
<dbReference type="Proteomes" id="UP000593571">
    <property type="component" value="Unassembled WGS sequence"/>
</dbReference>
<feature type="compositionally biased region" description="Basic and acidic residues" evidence="1">
    <location>
        <begin position="34"/>
        <end position="50"/>
    </location>
</feature>
<evidence type="ECO:0000313" key="3">
    <source>
        <dbReference type="Proteomes" id="UP000593571"/>
    </source>
</evidence>
<organism evidence="2 3">
    <name type="scientific">Rousettus aegyptiacus</name>
    <name type="common">Egyptian fruit bat</name>
    <name type="synonym">Pteropus aegyptiacus</name>
    <dbReference type="NCBI Taxonomy" id="9407"/>
    <lineage>
        <taxon>Eukaryota</taxon>
        <taxon>Metazoa</taxon>
        <taxon>Chordata</taxon>
        <taxon>Craniata</taxon>
        <taxon>Vertebrata</taxon>
        <taxon>Euteleostomi</taxon>
        <taxon>Mammalia</taxon>
        <taxon>Eutheria</taxon>
        <taxon>Laurasiatheria</taxon>
        <taxon>Chiroptera</taxon>
        <taxon>Yinpterochiroptera</taxon>
        <taxon>Pteropodoidea</taxon>
        <taxon>Pteropodidae</taxon>
        <taxon>Rousettinae</taxon>
        <taxon>Rousettus</taxon>
    </lineage>
</organism>
<sequence length="199" mass="23016">MGSAYHWEARRRQMALDRRRWLMAQQEQEQQQEQELKKLKREECQSEKKPQASQGSQQEPQSSMMESQPPPAQAQPPPAQPQPLPLKLAELPDAEAQPLQPQAPPPPPQPPPQPRQQNAQVPLTWYTCKHNLQDSQKPGPQLGSVGTHRNERECNYFDDEFQTGPKISQDTGFRKSDQVSSDKYTKYTRFTSKNYIQQW</sequence>
<keyword evidence="3" id="KW-1185">Reference proteome</keyword>
<evidence type="ECO:0000313" key="2">
    <source>
        <dbReference type="EMBL" id="KAF6455143.1"/>
    </source>
</evidence>
<name>A0A7J8G549_ROUAE</name>
<gene>
    <name evidence="2" type="ORF">HJG63_002259</name>
</gene>
<dbReference type="EMBL" id="JACASE010000006">
    <property type="protein sequence ID" value="KAF6455143.1"/>
    <property type="molecule type" value="Genomic_DNA"/>
</dbReference>
<protein>
    <submittedName>
        <fullName evidence="2">Coiled-coil domain containing 200</fullName>
    </submittedName>
</protein>
<proteinExistence type="predicted"/>
<comment type="caution">
    <text evidence="2">The sequence shown here is derived from an EMBL/GenBank/DDBJ whole genome shotgun (WGS) entry which is preliminary data.</text>
</comment>
<feature type="compositionally biased region" description="Low complexity" evidence="1">
    <location>
        <begin position="85"/>
        <end position="100"/>
    </location>
</feature>
<feature type="compositionally biased region" description="Low complexity" evidence="1">
    <location>
        <begin position="51"/>
        <end position="67"/>
    </location>
</feature>
<accession>A0A7J8G549</accession>